<feature type="region of interest" description="Disordered" evidence="1">
    <location>
        <begin position="21"/>
        <end position="41"/>
    </location>
</feature>
<protein>
    <recommendedName>
        <fullName evidence="5">DUF1795 domain-containing protein</fullName>
    </recommendedName>
</protein>
<feature type="region of interest" description="Disordered" evidence="1">
    <location>
        <begin position="592"/>
        <end position="614"/>
    </location>
</feature>
<evidence type="ECO:0008006" key="5">
    <source>
        <dbReference type="Google" id="ProtNLM"/>
    </source>
</evidence>
<dbReference type="AlphaFoldDB" id="A0A4Y6PWN6"/>
<name>A0A4Y6PWN6_PERCE</name>
<gene>
    <name evidence="3" type="ORF">FIV42_18925</name>
</gene>
<feature type="chain" id="PRO_5030106579" description="DUF1795 domain-containing protein" evidence="2">
    <location>
        <begin position="18"/>
        <end position="614"/>
    </location>
</feature>
<evidence type="ECO:0000256" key="1">
    <source>
        <dbReference type="SAM" id="MobiDB-lite"/>
    </source>
</evidence>
<evidence type="ECO:0000313" key="4">
    <source>
        <dbReference type="Proteomes" id="UP000315995"/>
    </source>
</evidence>
<dbReference type="PROSITE" id="PS51257">
    <property type="entry name" value="PROKAR_LIPOPROTEIN"/>
    <property type="match status" value="1"/>
</dbReference>
<feature type="signal peptide" evidence="2">
    <location>
        <begin position="1"/>
        <end position="17"/>
    </location>
</feature>
<organism evidence="3 4">
    <name type="scientific">Persicimonas caeni</name>
    <dbReference type="NCBI Taxonomy" id="2292766"/>
    <lineage>
        <taxon>Bacteria</taxon>
        <taxon>Deltaproteobacteria</taxon>
        <taxon>Bradymonadales</taxon>
        <taxon>Bradymonadaceae</taxon>
        <taxon>Persicimonas</taxon>
    </lineage>
</organism>
<reference evidence="3 4" key="1">
    <citation type="submission" date="2019-06" db="EMBL/GenBank/DDBJ databases">
        <title>Persicimonas caeni gen. nov., sp. nov., a predatory bacterium isolated from solar saltern.</title>
        <authorList>
            <person name="Wang S."/>
        </authorList>
    </citation>
    <scope>NUCLEOTIDE SEQUENCE [LARGE SCALE GENOMIC DNA]</scope>
    <source>
        <strain evidence="3 4">YN101</strain>
    </source>
</reference>
<dbReference type="Proteomes" id="UP000315995">
    <property type="component" value="Chromosome"/>
</dbReference>
<keyword evidence="2" id="KW-0732">Signal</keyword>
<feature type="compositionally biased region" description="Polar residues" evidence="1">
    <location>
        <begin position="592"/>
        <end position="604"/>
    </location>
</feature>
<accession>A0A4Y6PWN6</accession>
<dbReference type="RefSeq" id="WP_141199203.1">
    <property type="nucleotide sequence ID" value="NZ_CP041186.1"/>
</dbReference>
<accession>A0A5B8Y880</accession>
<dbReference type="EMBL" id="CP041186">
    <property type="protein sequence ID" value="QDG52738.1"/>
    <property type="molecule type" value="Genomic_DNA"/>
</dbReference>
<proteinExistence type="predicted"/>
<sequence length="614" mass="68183">MRYYVFFAAALVAFAAACETSKPERPETSTSPAEAAALSEDEATRLVARAETLRDRTFERKPELVAVSSADDLGSPPALPQPVATERRLLLEQLFGVDSTPSQTIATPPFRDLARYDAETNRVLYLGGHTRAPQREAAILAALVEGIDAQHFDPMPTPSSWDEHLAVATAQNATVSLALTHHLLDAHHPELDVTLVTDRPALATELPVLTQWLRATGAQDATPTVRIRARERALLQREGWALAAALYRSSGWSGVELTRLMPPKRSSDVVRPDQWMGGEPVGDWTWPEDAKPTQAGLVGPSIAAMWLEDVIDPRLARTVYAGYVSDAYRVFDATEDAPARFEWLSLWDTPESARQVARAFEKRLRQRFANAKDADAHFVVFQQGLKVGVLLSKEPGAKKRERAQHLLESHTVKLTPRQGLPTSFEPTRRDELVQTMQKATLDERVWRDPATGLELDLSMLGDDWKVQQPDHGPVRWFAQHRDGSLLQLTVELGNPLGPDFASDAYRKRLVDALQATVQQAKLEEVAPTDLTPTRGLTVRVSGNIDKTARKLQLWHFRRDDLIVSYSLQAMPKSFEAHRKLAASILDRAETFESGTPAKQSTPGSGTIEYEVEDE</sequence>
<dbReference type="OrthoDB" id="5526344at2"/>
<keyword evidence="4" id="KW-1185">Reference proteome</keyword>
<evidence type="ECO:0000313" key="3">
    <source>
        <dbReference type="EMBL" id="QDG52738.1"/>
    </source>
</evidence>
<evidence type="ECO:0000256" key="2">
    <source>
        <dbReference type="SAM" id="SignalP"/>
    </source>
</evidence>